<dbReference type="Proteomes" id="UP000053841">
    <property type="component" value="Unassembled WGS sequence"/>
</dbReference>
<feature type="non-terminal residue" evidence="1">
    <location>
        <position position="1"/>
    </location>
</feature>
<keyword evidence="2" id="KW-1185">Reference proteome</keyword>
<dbReference type="GeneID" id="19142984"/>
<sequence length="64" mass="7422">GGDEQRCGAWVECRELMTIDIMPFPPDPHHQENASEPGFLRRHYFSHKSMSIIYYQAEAISVLE</sequence>
<protein>
    <submittedName>
        <fullName evidence="1">Uncharacterized protein</fullName>
    </submittedName>
</protein>
<reference evidence="1 2" key="1">
    <citation type="journal article" date="2013" name="PLoS Genet.">
        <title>Comparative genome structure, secondary metabolite, and effector coding capacity across Cochliobolus pathogens.</title>
        <authorList>
            <person name="Condon B.J."/>
            <person name="Leng Y."/>
            <person name="Wu D."/>
            <person name="Bushley K.E."/>
            <person name="Ohm R.A."/>
            <person name="Otillar R."/>
            <person name="Martin J."/>
            <person name="Schackwitz W."/>
            <person name="Grimwood J."/>
            <person name="MohdZainudin N."/>
            <person name="Xue C."/>
            <person name="Wang R."/>
            <person name="Manning V.A."/>
            <person name="Dhillon B."/>
            <person name="Tu Z.J."/>
            <person name="Steffenson B.J."/>
            <person name="Salamov A."/>
            <person name="Sun H."/>
            <person name="Lowry S."/>
            <person name="LaButti K."/>
            <person name="Han J."/>
            <person name="Copeland A."/>
            <person name="Lindquist E."/>
            <person name="Barry K."/>
            <person name="Schmutz J."/>
            <person name="Baker S.E."/>
            <person name="Ciuffetti L.M."/>
            <person name="Grigoriev I.V."/>
            <person name="Zhong S."/>
            <person name="Turgeon B.G."/>
        </authorList>
    </citation>
    <scope>NUCLEOTIDE SEQUENCE [LARGE SCALE GENOMIC DNA]</scope>
    <source>
        <strain evidence="1 2">26-R-13</strain>
    </source>
</reference>
<dbReference type="HOGENOM" id="CLU_2873721_0_0_1"/>
<dbReference type="AlphaFoldDB" id="W6YGA5"/>
<dbReference type="RefSeq" id="XP_007715455.1">
    <property type="nucleotide sequence ID" value="XM_007717265.1"/>
</dbReference>
<evidence type="ECO:0000313" key="1">
    <source>
        <dbReference type="EMBL" id="EUC30261.1"/>
    </source>
</evidence>
<dbReference type="EMBL" id="KI964708">
    <property type="protein sequence ID" value="EUC30261.1"/>
    <property type="molecule type" value="Genomic_DNA"/>
</dbReference>
<gene>
    <name evidence="1" type="ORF">COCCADRAFT_104376</name>
</gene>
<organism evidence="1 2">
    <name type="scientific">Cochliobolus carbonum (strain 26-R-13)</name>
    <name type="common">Maize leaf spot fungus</name>
    <name type="synonym">Bipolaris zeicola</name>
    <dbReference type="NCBI Taxonomy" id="930089"/>
    <lineage>
        <taxon>Eukaryota</taxon>
        <taxon>Fungi</taxon>
        <taxon>Dikarya</taxon>
        <taxon>Ascomycota</taxon>
        <taxon>Pezizomycotina</taxon>
        <taxon>Dothideomycetes</taxon>
        <taxon>Pleosporomycetidae</taxon>
        <taxon>Pleosporales</taxon>
        <taxon>Pleosporineae</taxon>
        <taxon>Pleosporaceae</taxon>
        <taxon>Bipolaris</taxon>
    </lineage>
</organism>
<evidence type="ECO:0000313" key="2">
    <source>
        <dbReference type="Proteomes" id="UP000053841"/>
    </source>
</evidence>
<dbReference type="KEGG" id="bze:COCCADRAFT_104376"/>
<name>W6YGA5_COCC2</name>
<accession>W6YGA5</accession>
<proteinExistence type="predicted"/>